<evidence type="ECO:0000313" key="16">
    <source>
        <dbReference type="Proteomes" id="UP000052943"/>
    </source>
</evidence>
<dbReference type="InterPro" id="IPR040608">
    <property type="entry name" value="Snf8/Vps36"/>
</dbReference>
<dbReference type="GO" id="GO:0008270">
    <property type="term" value="F:zinc ion binding"/>
    <property type="evidence" value="ECO:0007669"/>
    <property type="project" value="UniProtKB-KW"/>
</dbReference>
<evidence type="ECO:0000256" key="5">
    <source>
        <dbReference type="ARBA" id="ARBA00022448"/>
    </source>
</evidence>
<evidence type="ECO:0000256" key="13">
    <source>
        <dbReference type="ARBA" id="ARBA00023242"/>
    </source>
</evidence>
<keyword evidence="13" id="KW-0539">Nucleus</keyword>
<dbReference type="SMART" id="SM00451">
    <property type="entry name" value="ZnF_U1"/>
    <property type="match status" value="1"/>
</dbReference>
<dbReference type="InterPro" id="IPR000690">
    <property type="entry name" value="Matrin/U1-C_Znf_C2H2"/>
</dbReference>
<feature type="domain" description="Matrin-type" evidence="14">
    <location>
        <begin position="266"/>
        <end position="297"/>
    </location>
</feature>
<sequence length="388" mass="43762">MRRRGVGIGAVRKKQEQAKQFSEVGEQLVEANLSHVSSQLELFRTNLQAFAIKYKNNIKKDPDFRRKFQVMCAKIGVDPLASKKGFWSELLDVGDFYYELAVQIIEVCIITRPKNGGLIGMSDLLRLLEKKRGVAMQTVTDDDVKRAVKKLSVLGEGFQLIDMEERTMIVTVPVVLSQDHSTILALAQTTGGMVNVSILARELQWDKKRSMLALNVLLREGMTWLDEQTSEPSYFFPSITLSGTYTLHRTLESIPYSLDGMGKPRFLCEYCNKSFEDSQEARQRHNRGRNHKANVKLWYDSFAGMYKRTYVCSTCSPTPLNSKTFLPDQERKAAAGNSTVLVQDSSAWTAVNPSAVNSQTQPFALHNLPPSMHPAPPGVFYYCRSDWG</sequence>
<keyword evidence="8" id="KW-0967">Endosome</keyword>
<keyword evidence="5" id="KW-0813">Transport</keyword>
<dbReference type="STRING" id="4790.A0A0W8C453"/>
<protein>
    <submittedName>
        <fullName evidence="15">Vacuolar sorting protein SNF8</fullName>
    </submittedName>
</protein>
<keyword evidence="9" id="KW-0863">Zinc-finger</keyword>
<dbReference type="PANTHER" id="PTHR12806">
    <property type="entry name" value="EAP30 SUBUNIT OF ELL COMPLEX"/>
    <property type="match status" value="1"/>
</dbReference>
<evidence type="ECO:0000256" key="11">
    <source>
        <dbReference type="ARBA" id="ARBA00022927"/>
    </source>
</evidence>
<keyword evidence="11" id="KW-0653">Protein transport</keyword>
<dbReference type="GO" id="GO:0043328">
    <property type="term" value="P:protein transport to vacuole involved in ubiquitin-dependent protein catabolic process via the multivesicular body sorting pathway"/>
    <property type="evidence" value="ECO:0007669"/>
    <property type="project" value="TreeGrafter"/>
</dbReference>
<dbReference type="GO" id="GO:0003676">
    <property type="term" value="F:nucleic acid binding"/>
    <property type="evidence" value="ECO:0007669"/>
    <property type="project" value="InterPro"/>
</dbReference>
<evidence type="ECO:0000256" key="12">
    <source>
        <dbReference type="ARBA" id="ARBA00023136"/>
    </source>
</evidence>
<dbReference type="InterPro" id="IPR036388">
    <property type="entry name" value="WH-like_DNA-bd_sf"/>
</dbReference>
<name>A0A0W8C453_PHYNI</name>
<dbReference type="SUPFAM" id="SSF46785">
    <property type="entry name" value="Winged helix' DNA-binding domain"/>
    <property type="match status" value="2"/>
</dbReference>
<comment type="caution">
    <text evidence="15">The sequence shown here is derived from an EMBL/GenBank/DDBJ whole genome shotgun (WGS) entry which is preliminary data.</text>
</comment>
<dbReference type="Gene3D" id="3.30.160.60">
    <property type="entry name" value="Classic Zinc Finger"/>
    <property type="match status" value="1"/>
</dbReference>
<evidence type="ECO:0000256" key="2">
    <source>
        <dbReference type="ARBA" id="ARBA00004481"/>
    </source>
</evidence>
<evidence type="ECO:0000256" key="3">
    <source>
        <dbReference type="ARBA" id="ARBA00004496"/>
    </source>
</evidence>
<proteinExistence type="inferred from homology"/>
<dbReference type="OrthoDB" id="283883at2759"/>
<evidence type="ECO:0000256" key="6">
    <source>
        <dbReference type="ARBA" id="ARBA00022490"/>
    </source>
</evidence>
<dbReference type="PROSITE" id="PS50171">
    <property type="entry name" value="ZF_MATRIN"/>
    <property type="match status" value="1"/>
</dbReference>
<dbReference type="Gene3D" id="6.10.140.180">
    <property type="match status" value="1"/>
</dbReference>
<dbReference type="PANTHER" id="PTHR12806:SF0">
    <property type="entry name" value="VACUOLAR-SORTING PROTEIN SNF8"/>
    <property type="match status" value="1"/>
</dbReference>
<dbReference type="Proteomes" id="UP000052943">
    <property type="component" value="Unassembled WGS sequence"/>
</dbReference>
<keyword evidence="10" id="KW-0862">Zinc</keyword>
<evidence type="ECO:0000256" key="4">
    <source>
        <dbReference type="ARBA" id="ARBA00009834"/>
    </source>
</evidence>
<evidence type="ECO:0000256" key="9">
    <source>
        <dbReference type="ARBA" id="ARBA00022771"/>
    </source>
</evidence>
<dbReference type="FunFam" id="1.10.10.10:FF:000085">
    <property type="entry name" value="Vacuolar-sorting protein SNF8"/>
    <property type="match status" value="1"/>
</dbReference>
<dbReference type="InterPro" id="IPR016689">
    <property type="entry name" value="ESCRT-2_cplx_Snf8"/>
</dbReference>
<accession>A0A0W8C453</accession>
<keyword evidence="6" id="KW-0963">Cytoplasm</keyword>
<keyword evidence="12" id="KW-0472">Membrane</keyword>
<dbReference type="InterPro" id="IPR036390">
    <property type="entry name" value="WH_DNA-bd_sf"/>
</dbReference>
<evidence type="ECO:0000256" key="7">
    <source>
        <dbReference type="ARBA" id="ARBA00022723"/>
    </source>
</evidence>
<dbReference type="FunFam" id="1.10.10.10:FF:000397">
    <property type="entry name" value="Vacuolar-sorting protein SNF8"/>
    <property type="match status" value="1"/>
</dbReference>
<organism evidence="15 16">
    <name type="scientific">Phytophthora nicotianae</name>
    <name type="common">Potato buckeye rot agent</name>
    <name type="synonym">Phytophthora parasitica</name>
    <dbReference type="NCBI Taxonomy" id="4792"/>
    <lineage>
        <taxon>Eukaryota</taxon>
        <taxon>Sar</taxon>
        <taxon>Stramenopiles</taxon>
        <taxon>Oomycota</taxon>
        <taxon>Peronosporomycetes</taxon>
        <taxon>Peronosporales</taxon>
        <taxon>Peronosporaceae</taxon>
        <taxon>Phytophthora</taxon>
    </lineage>
</organism>
<dbReference type="GO" id="GO:0005634">
    <property type="term" value="C:nucleus"/>
    <property type="evidence" value="ECO:0007669"/>
    <property type="project" value="UniProtKB-SubCell"/>
</dbReference>
<dbReference type="InterPro" id="IPR003604">
    <property type="entry name" value="Matrin/U1-like-C_Znf_C2H2"/>
</dbReference>
<dbReference type="AlphaFoldDB" id="A0A0W8C453"/>
<dbReference type="Pfam" id="PF04157">
    <property type="entry name" value="EAP30"/>
    <property type="match status" value="1"/>
</dbReference>
<gene>
    <name evidence="15" type="ORF">AM587_10006767</name>
</gene>
<dbReference type="InterPro" id="IPR013085">
    <property type="entry name" value="U1-CZ_Znf_C2H2"/>
</dbReference>
<comment type="similarity">
    <text evidence="4">Belongs to the SNF8 family.</text>
</comment>
<dbReference type="InterPro" id="IPR036236">
    <property type="entry name" value="Znf_C2H2_sf"/>
</dbReference>
<evidence type="ECO:0000313" key="15">
    <source>
        <dbReference type="EMBL" id="KUF78828.1"/>
    </source>
</evidence>
<dbReference type="EMBL" id="LNFO01005166">
    <property type="protein sequence ID" value="KUF78828.1"/>
    <property type="molecule type" value="Genomic_DNA"/>
</dbReference>
<dbReference type="Gene3D" id="1.10.10.10">
    <property type="entry name" value="Winged helix-like DNA-binding domain superfamily/Winged helix DNA-binding domain"/>
    <property type="match status" value="2"/>
</dbReference>
<reference evidence="15 16" key="1">
    <citation type="submission" date="2015-11" db="EMBL/GenBank/DDBJ databases">
        <title>Genomes and virulence difference between two physiological races of Phytophthora nicotianae.</title>
        <authorList>
            <person name="Liu H."/>
            <person name="Ma X."/>
            <person name="Yu H."/>
            <person name="Fang D."/>
            <person name="Li Y."/>
            <person name="Wang X."/>
            <person name="Wang W."/>
            <person name="Dong Y."/>
            <person name="Xiao B."/>
        </authorList>
    </citation>
    <scope>NUCLEOTIDE SEQUENCE [LARGE SCALE GENOMIC DNA]</scope>
    <source>
        <strain evidence="16">race 0</strain>
    </source>
</reference>
<keyword evidence="7" id="KW-0479">Metal-binding</keyword>
<dbReference type="Pfam" id="PF06220">
    <property type="entry name" value="zf-U1"/>
    <property type="match status" value="1"/>
</dbReference>
<dbReference type="SUPFAM" id="SSF57667">
    <property type="entry name" value="beta-beta-alpha zinc fingers"/>
    <property type="match status" value="1"/>
</dbReference>
<evidence type="ECO:0000259" key="14">
    <source>
        <dbReference type="PROSITE" id="PS50171"/>
    </source>
</evidence>
<evidence type="ECO:0000256" key="10">
    <source>
        <dbReference type="ARBA" id="ARBA00022833"/>
    </source>
</evidence>
<evidence type="ECO:0000256" key="1">
    <source>
        <dbReference type="ARBA" id="ARBA00004123"/>
    </source>
</evidence>
<comment type="subcellular location">
    <subcellularLocation>
        <location evidence="3">Cytoplasm</location>
    </subcellularLocation>
    <subcellularLocation>
        <location evidence="2">Endosome membrane</location>
        <topology evidence="2">Peripheral membrane protein</topology>
    </subcellularLocation>
    <subcellularLocation>
        <location evidence="1">Nucleus</location>
    </subcellularLocation>
</comment>
<evidence type="ECO:0000256" key="8">
    <source>
        <dbReference type="ARBA" id="ARBA00022753"/>
    </source>
</evidence>
<dbReference type="GO" id="GO:0000814">
    <property type="term" value="C:ESCRT II complex"/>
    <property type="evidence" value="ECO:0007669"/>
    <property type="project" value="InterPro"/>
</dbReference>